<reference evidence="1 2" key="1">
    <citation type="journal article" date="2013" name="Sci. Rep.">
        <title>Extraordinary expansion of a Sorangium cellulosum genome from an alkaline milieu.</title>
        <authorList>
            <person name="Han K."/>
            <person name="Li Z.F."/>
            <person name="Peng R."/>
            <person name="Zhu L.P."/>
            <person name="Zhou T."/>
            <person name="Wang L.G."/>
            <person name="Li S.G."/>
            <person name="Zhang X.B."/>
            <person name="Hu W."/>
            <person name="Wu Z.H."/>
            <person name="Qin N."/>
            <person name="Li Y.Z."/>
        </authorList>
    </citation>
    <scope>NUCLEOTIDE SEQUENCE [LARGE SCALE GENOMIC DNA]</scope>
    <source>
        <strain evidence="1 2">So0157-2</strain>
    </source>
</reference>
<organism evidence="1 2">
    <name type="scientific">Sorangium cellulosum So0157-2</name>
    <dbReference type="NCBI Taxonomy" id="1254432"/>
    <lineage>
        <taxon>Bacteria</taxon>
        <taxon>Pseudomonadati</taxon>
        <taxon>Myxococcota</taxon>
        <taxon>Polyangia</taxon>
        <taxon>Polyangiales</taxon>
        <taxon>Polyangiaceae</taxon>
        <taxon>Sorangium</taxon>
    </lineage>
</organism>
<evidence type="ECO:0000313" key="2">
    <source>
        <dbReference type="Proteomes" id="UP000014803"/>
    </source>
</evidence>
<dbReference type="AlphaFoldDB" id="S4Y6N4"/>
<name>S4Y6N4_SORCE</name>
<dbReference type="RefSeq" id="WP_020738131.1">
    <property type="nucleotide sequence ID" value="NC_021658.1"/>
</dbReference>
<gene>
    <name evidence="1" type="ORF">SCE1572_31125</name>
</gene>
<dbReference type="EMBL" id="CP003969">
    <property type="protein sequence ID" value="AGP38538.1"/>
    <property type="molecule type" value="Genomic_DNA"/>
</dbReference>
<dbReference type="HOGENOM" id="CLU_1407939_0_0_7"/>
<protein>
    <recommendedName>
        <fullName evidence="3">MalT-like TPR region domain-containing protein</fullName>
    </recommendedName>
</protein>
<proteinExistence type="predicted"/>
<dbReference type="eggNOG" id="COG2909">
    <property type="taxonomic scope" value="Bacteria"/>
</dbReference>
<dbReference type="PATRIC" id="fig|1254432.3.peg.7033"/>
<dbReference type="Proteomes" id="UP000014803">
    <property type="component" value="Chromosome"/>
</dbReference>
<dbReference type="Gene3D" id="1.25.40.10">
    <property type="entry name" value="Tetratricopeptide repeat domain"/>
    <property type="match status" value="1"/>
</dbReference>
<accession>S4Y6N4</accession>
<dbReference type="InterPro" id="IPR011990">
    <property type="entry name" value="TPR-like_helical_dom_sf"/>
</dbReference>
<sequence length="193" mass="20189">MHLQELTLSVEANLAQVLAWRGQVAEARALAASVAASSRQAGLVRTELAAHCYLAKISLAGGDFEAAEDEARVAVALAPGAPTPGVQAYALLARALLGLGRVDEAVRTAAEASSMLESFGTLEEGESLVRLTVAEALSASGKRAEAMAAIASARAALLARADKLSDPTWRERFLRDVPDNARTLELARQWVGG</sequence>
<dbReference type="SUPFAM" id="SSF48452">
    <property type="entry name" value="TPR-like"/>
    <property type="match status" value="1"/>
</dbReference>
<evidence type="ECO:0000313" key="1">
    <source>
        <dbReference type="EMBL" id="AGP38538.1"/>
    </source>
</evidence>
<evidence type="ECO:0008006" key="3">
    <source>
        <dbReference type="Google" id="ProtNLM"/>
    </source>
</evidence>
<dbReference type="KEGG" id="scu:SCE1572_31125"/>